<keyword evidence="3" id="KW-1185">Reference proteome</keyword>
<dbReference type="PANTHER" id="PTHR32305">
    <property type="match status" value="1"/>
</dbReference>
<dbReference type="PANTHER" id="PTHR32305:SF15">
    <property type="entry name" value="PROTEIN RHSA-RELATED"/>
    <property type="match status" value="1"/>
</dbReference>
<feature type="region of interest" description="Disordered" evidence="1">
    <location>
        <begin position="1"/>
        <end position="21"/>
    </location>
</feature>
<dbReference type="InterPro" id="IPR022385">
    <property type="entry name" value="Rhs_assc_core"/>
</dbReference>
<dbReference type="Gene3D" id="2.180.10.10">
    <property type="entry name" value="RHS repeat-associated core"/>
    <property type="match status" value="1"/>
</dbReference>
<accession>A0ABT3ADV2</accession>
<protein>
    <submittedName>
        <fullName evidence="2">RHS repeat-associated core domain-containing protein</fullName>
    </submittedName>
</protein>
<proteinExistence type="predicted"/>
<feature type="region of interest" description="Disordered" evidence="1">
    <location>
        <begin position="138"/>
        <end position="165"/>
    </location>
</feature>
<comment type="caution">
    <text evidence="2">The sequence shown here is derived from an EMBL/GenBank/DDBJ whole genome shotgun (WGS) entry which is preliminary data.</text>
</comment>
<evidence type="ECO:0000313" key="3">
    <source>
        <dbReference type="Proteomes" id="UP001652504"/>
    </source>
</evidence>
<dbReference type="InterPro" id="IPR050708">
    <property type="entry name" value="T6SS_VgrG/RHS"/>
</dbReference>
<gene>
    <name evidence="2" type="ORF">OE749_17485</name>
</gene>
<dbReference type="NCBIfam" id="TIGR03696">
    <property type="entry name" value="Rhs_assc_core"/>
    <property type="match status" value="1"/>
</dbReference>
<feature type="compositionally biased region" description="Polar residues" evidence="1">
    <location>
        <begin position="1"/>
        <end position="10"/>
    </location>
</feature>
<organism evidence="2 3">
    <name type="scientific">Fluctibacter corallii</name>
    <dbReference type="NCBI Taxonomy" id="2984329"/>
    <lineage>
        <taxon>Bacteria</taxon>
        <taxon>Pseudomonadati</taxon>
        <taxon>Pseudomonadota</taxon>
        <taxon>Gammaproteobacteria</taxon>
        <taxon>Alteromonadales</taxon>
        <taxon>Alteromonadaceae</taxon>
        <taxon>Fluctibacter</taxon>
    </lineage>
</organism>
<feature type="compositionally biased region" description="Low complexity" evidence="1">
    <location>
        <begin position="182"/>
        <end position="196"/>
    </location>
</feature>
<feature type="region of interest" description="Disordered" evidence="1">
    <location>
        <begin position="182"/>
        <end position="207"/>
    </location>
</feature>
<sequence length="232" mass="25106">MPNPGGTQNHRPYGSSIEGEADDIGYTGHKFDTDLGLSYMQARYYDPVIGRFYSNDPVDALGHLDGEAGIKGFNRLAYANNNPYKYIDPNGESGVLISPKFTPRVSPVAQGVRQAINTQQPKTNPVQQQTQKIANQMRDTVKNSKPEVKQPSLKEAPKAPSDTTGGIVSRLVKQLMKHADDFAGGNAGANTTAPDASGSQEMDNDTKRFIAEAQILMAPPAPPPELRDPEVI</sequence>
<feature type="compositionally biased region" description="Basic and acidic residues" evidence="1">
    <location>
        <begin position="139"/>
        <end position="148"/>
    </location>
</feature>
<dbReference type="Proteomes" id="UP001652504">
    <property type="component" value="Unassembled WGS sequence"/>
</dbReference>
<evidence type="ECO:0000256" key="1">
    <source>
        <dbReference type="SAM" id="MobiDB-lite"/>
    </source>
</evidence>
<dbReference type="EMBL" id="JAOWKX010000011">
    <property type="protein sequence ID" value="MCV2886492.1"/>
    <property type="molecule type" value="Genomic_DNA"/>
</dbReference>
<evidence type="ECO:0000313" key="2">
    <source>
        <dbReference type="EMBL" id="MCV2886492.1"/>
    </source>
</evidence>
<name>A0ABT3ADV2_9ALTE</name>
<feature type="region of interest" description="Disordered" evidence="1">
    <location>
        <begin position="213"/>
        <end position="232"/>
    </location>
</feature>
<reference evidence="2 3" key="1">
    <citation type="submission" date="2022-10" db="EMBL/GenBank/DDBJ databases">
        <title>Aestuariibacter sp. AA17 isolated from Montipora capitata coral fragment.</title>
        <authorList>
            <person name="Emsley S.A."/>
            <person name="Pfannmuller K.M."/>
            <person name="Loughran R.M."/>
            <person name="Shlafstein M."/>
            <person name="Papke E."/>
            <person name="Saw J.H."/>
            <person name="Ushijima B."/>
            <person name="Videau P."/>
        </authorList>
    </citation>
    <scope>NUCLEOTIDE SEQUENCE [LARGE SCALE GENOMIC DNA]</scope>
    <source>
        <strain evidence="2 3">AA17</strain>
    </source>
</reference>